<reference evidence="4" key="1">
    <citation type="submission" date="2016-10" db="EMBL/GenBank/DDBJ databases">
        <authorList>
            <person name="Varghese N."/>
            <person name="Submissions S."/>
        </authorList>
    </citation>
    <scope>NUCLEOTIDE SEQUENCE [LARGE SCALE GENOMIC DNA]</scope>
    <source>
        <strain evidence="4">UNC267MFSha1.1M11</strain>
    </source>
</reference>
<dbReference type="InterPro" id="IPR036291">
    <property type="entry name" value="NAD(P)-bd_dom_sf"/>
</dbReference>
<accession>A0A1G4VHZ3</accession>
<feature type="compositionally biased region" description="Basic and acidic residues" evidence="1">
    <location>
        <begin position="262"/>
        <end position="277"/>
    </location>
</feature>
<protein>
    <submittedName>
        <fullName evidence="3">UDP-glucose 4-epimerase</fullName>
    </submittedName>
</protein>
<organism evidence="3 4">
    <name type="scientific">Mycolicibacterium fluoranthenivorans</name>
    <dbReference type="NCBI Taxonomy" id="258505"/>
    <lineage>
        <taxon>Bacteria</taxon>
        <taxon>Bacillati</taxon>
        <taxon>Actinomycetota</taxon>
        <taxon>Actinomycetes</taxon>
        <taxon>Mycobacteriales</taxon>
        <taxon>Mycobacteriaceae</taxon>
        <taxon>Mycolicibacterium</taxon>
    </lineage>
</organism>
<name>A0A1G4VHZ3_9MYCO</name>
<sequence length="309" mass="32764">MRSFVTGAAGFIGSTLVDRLLAEGHQVIGIDNFAVGAITNLENAITCNETRPGRFRLISLDIQAPELTGIVAGANPDVIFHLAAQIDPQVAVADPQRDARSNILGTINLCEAGRRAGVRRIVYAGCGDGMRADTVSPHMVAKRAGEMYLRAYAEMYGLAPICLALPTIYGPRQNSCAPDNAIAALAAAVIDGHPEAARVDTTRAREYIYVDDVVEALVRAGYASADDAGTYDLSTGRRTTVVELQRLIEAALGGHTSPDVAAGRRGELSATPEPDRRLGWSPAVSLSSGIESTVRWMTEICYPVADLAS</sequence>
<evidence type="ECO:0000313" key="3">
    <source>
        <dbReference type="EMBL" id="SCX07081.1"/>
    </source>
</evidence>
<proteinExistence type="predicted"/>
<feature type="region of interest" description="Disordered" evidence="1">
    <location>
        <begin position="258"/>
        <end position="277"/>
    </location>
</feature>
<dbReference type="STRING" id="1502745.SAMN02799620_00970"/>
<dbReference type="InterPro" id="IPR050177">
    <property type="entry name" value="Lipid_A_modif_metabolic_enz"/>
</dbReference>
<dbReference type="PANTHER" id="PTHR43245:SF13">
    <property type="entry name" value="UDP-D-APIOSE_UDP-D-XYLOSE SYNTHASE 2"/>
    <property type="match status" value="1"/>
</dbReference>
<gene>
    <name evidence="3" type="ORF">SAMN02799620_00970</name>
</gene>
<dbReference type="RefSeq" id="WP_090354268.1">
    <property type="nucleotide sequence ID" value="NZ_FMUB01000002.1"/>
</dbReference>
<dbReference type="Gene3D" id="3.40.50.720">
    <property type="entry name" value="NAD(P)-binding Rossmann-like Domain"/>
    <property type="match status" value="1"/>
</dbReference>
<dbReference type="Gene3D" id="3.90.25.10">
    <property type="entry name" value="UDP-galactose 4-epimerase, domain 1"/>
    <property type="match status" value="1"/>
</dbReference>
<dbReference type="Pfam" id="PF01370">
    <property type="entry name" value="Epimerase"/>
    <property type="match status" value="1"/>
</dbReference>
<dbReference type="AlphaFoldDB" id="A0A1G4VHZ3"/>
<evidence type="ECO:0000256" key="1">
    <source>
        <dbReference type="SAM" id="MobiDB-lite"/>
    </source>
</evidence>
<feature type="domain" description="NAD-dependent epimerase/dehydratase" evidence="2">
    <location>
        <begin position="4"/>
        <end position="221"/>
    </location>
</feature>
<dbReference type="InterPro" id="IPR001509">
    <property type="entry name" value="Epimerase_deHydtase"/>
</dbReference>
<dbReference type="PANTHER" id="PTHR43245">
    <property type="entry name" value="BIFUNCTIONAL POLYMYXIN RESISTANCE PROTEIN ARNA"/>
    <property type="match status" value="1"/>
</dbReference>
<evidence type="ECO:0000259" key="2">
    <source>
        <dbReference type="Pfam" id="PF01370"/>
    </source>
</evidence>
<dbReference type="EMBL" id="FMUB01000002">
    <property type="protein sequence ID" value="SCX07081.1"/>
    <property type="molecule type" value="Genomic_DNA"/>
</dbReference>
<dbReference type="SUPFAM" id="SSF51735">
    <property type="entry name" value="NAD(P)-binding Rossmann-fold domains"/>
    <property type="match status" value="1"/>
</dbReference>
<evidence type="ECO:0000313" key="4">
    <source>
        <dbReference type="Proteomes" id="UP000199707"/>
    </source>
</evidence>
<dbReference type="Proteomes" id="UP000199707">
    <property type="component" value="Unassembled WGS sequence"/>
</dbReference>